<dbReference type="OrthoDB" id="10047418at2759"/>
<feature type="chain" id="PRO_5036412166" evidence="1">
    <location>
        <begin position="24"/>
        <end position="231"/>
    </location>
</feature>
<dbReference type="EMBL" id="CAJOBJ010002426">
    <property type="protein sequence ID" value="CAF3925283.1"/>
    <property type="molecule type" value="Genomic_DNA"/>
</dbReference>
<feature type="signal peptide" evidence="1">
    <location>
        <begin position="1"/>
        <end position="23"/>
    </location>
</feature>
<gene>
    <name evidence="3" type="ORF">GIL414_LOCUS7786</name>
    <name evidence="2" type="ORF">KQP761_LOCUS12523</name>
</gene>
<comment type="caution">
    <text evidence="2">The sequence shown here is derived from an EMBL/GenBank/DDBJ whole genome shotgun (WGS) entry which is preliminary data.</text>
</comment>
<proteinExistence type="predicted"/>
<name>A0A815QBF2_9BILA</name>
<dbReference type="EMBL" id="CAJNOW010005734">
    <property type="protein sequence ID" value="CAF1461045.1"/>
    <property type="molecule type" value="Genomic_DNA"/>
</dbReference>
<dbReference type="Proteomes" id="UP000663834">
    <property type="component" value="Unassembled WGS sequence"/>
</dbReference>
<organism evidence="2 4">
    <name type="scientific">Rotaria magnacalcarata</name>
    <dbReference type="NCBI Taxonomy" id="392030"/>
    <lineage>
        <taxon>Eukaryota</taxon>
        <taxon>Metazoa</taxon>
        <taxon>Spiralia</taxon>
        <taxon>Gnathifera</taxon>
        <taxon>Rotifera</taxon>
        <taxon>Eurotatoria</taxon>
        <taxon>Bdelloidea</taxon>
        <taxon>Philodinida</taxon>
        <taxon>Philodinidae</taxon>
        <taxon>Rotaria</taxon>
    </lineage>
</organism>
<dbReference type="AlphaFoldDB" id="A0A815QBF2"/>
<protein>
    <submittedName>
        <fullName evidence="2">Uncharacterized protein</fullName>
    </submittedName>
</protein>
<dbReference type="Proteomes" id="UP000681720">
    <property type="component" value="Unassembled WGS sequence"/>
</dbReference>
<accession>A0A815QBF2</accession>
<keyword evidence="1" id="KW-0732">Signal</keyword>
<evidence type="ECO:0000313" key="2">
    <source>
        <dbReference type="EMBL" id="CAF1461045.1"/>
    </source>
</evidence>
<evidence type="ECO:0000313" key="4">
    <source>
        <dbReference type="Proteomes" id="UP000663834"/>
    </source>
</evidence>
<evidence type="ECO:0000256" key="1">
    <source>
        <dbReference type="SAM" id="SignalP"/>
    </source>
</evidence>
<sequence>MSILATLKFIIFVISIFIFPAYGQQEKILDDNLCPQMISVLCVKKVLLDIVFETQKMKDSVHKIEKYIHDHEPTPASLVEYINYTMKHMKSNLPKSYYHYHYRNTKSNINRTDFIHLIQEENYAFSYLYNSINNILNIKHVFGRSIDELLEKISNNLKINVLCNYRNIFHVYSESWLPISKINGIQILTTRKRKIPPLLHHAYSIIIIRLLEEWIANANHIIANIDSKYFR</sequence>
<evidence type="ECO:0000313" key="3">
    <source>
        <dbReference type="EMBL" id="CAF3925283.1"/>
    </source>
</evidence>
<reference evidence="2" key="1">
    <citation type="submission" date="2021-02" db="EMBL/GenBank/DDBJ databases">
        <authorList>
            <person name="Nowell W R."/>
        </authorList>
    </citation>
    <scope>NUCLEOTIDE SEQUENCE</scope>
</reference>